<evidence type="ECO:0000313" key="5">
    <source>
        <dbReference type="Proteomes" id="UP000484255"/>
    </source>
</evidence>
<keyword evidence="2" id="KW-0964">Secreted</keyword>
<dbReference type="InterPro" id="IPR011049">
    <property type="entry name" value="Serralysin-like_metalloprot_C"/>
</dbReference>
<dbReference type="PRINTS" id="PR00313">
    <property type="entry name" value="CABNDNGRPT"/>
</dbReference>
<comment type="caution">
    <text evidence="4">The sequence shown here is derived from an EMBL/GenBank/DDBJ whole genome shotgun (WGS) entry which is preliminary data.</text>
</comment>
<sequence>MNARFDPSTVQNLRRTGADPQTDDRAAELQLADALGLPGVQPLVTGTTGDDTLTGTAGADLLDGGDGNDSLVGLDGVDTLLGGAGADTLDGGTGNDSMVGGAGRDLYRVDTVGDLVVEVAGGGKDTVQLTGTTLTGYTLGGFVERLDLSQSTVATTGTGNALNNELLGNALANTLDGGAGADSMAGGAGNDIYVVDNVLDQVVEAAAAGTDTVRTSVNWTLGANLENLELTGSAALSATGNSLANSLVGNTGANTLDGGAGNDTLAGGTGNDIYVVDAAGDVVTEAAGAGTDLVRASVNWNLGSLSNVEHLTLTGAAVNGTGNELANAITGNTAANSLVGGEGDDTLNGMTGADTLVGGGGNDTYVVDNASDVVTEDAAAGTADLVQSSVDWSLAGQVNVEQLTLVGISALTGTGNALSNTLTGNARDNLLSGGDGNDTVDGGLGADTLDGGNGNDLLVVDSLGDVVVDAAGNDTVQAGVSWTLGDGLEHLTLSGTTQIDATGNALANVLTGNSAANVLNGGAGNDTMRGLAGDDIYLVDSATDVIEEATGGGTDSVVASVSYTLAQGQDIENLTLVGSATVGTGNSGNNFLRGTAGVNTLSGGDGNDRLDGGEGADSLVGGGGNDVYVVDDLNDKTVEAANSGTADRIEAYVSWDMGTKSTQVENLTLLGAEANNATGNGLNNVLTGNGAYNRLLGGAGNDTMVGGGTATSSGGVWTWTGNAGEADSMEGGSGADTYFVDSLDDLTVEYAADTSVDTVYATVDWTLAAHTEKLVLLGTAALNASGNALNNALTGNTGANVLNGGAGVDTLIGGDGNDTYVVDDAADVVQESLLTTNSSSDQVLASVSWSLIGADGLDDANDKVENLVLTGGADLTGRGNSLANKLWGNVGQNTLWGAEGNDTLDGGAGADVMEGGTGNDVYVVDNAADVVTEAALAGLDEVRSFVSYTLSAHVDNLTLLGDGGGADGGDPALDGTGNADANKITGNQGANVLYGLAGDDTLDGQGGADTLVGGLGNDSYVVDSVLDSVSEAAGEGTDVVQASVSWTLGDNLENLTLTGSGSTAGTGNALNNLITGNAGNNTLDGGSGGVDTLDGGAGNDTYVVDNVGDVIVDASGTTDVVRSSVTYSLAGLSTVENLVLTGSAAINATGNALSNLLVGNAAANSLVGGDGNDTLDGGAGVDTLDGGLGNDTFVVDNLLDVIQGETSISGGADAVQSYVSWTLGATLENLYLMEGALGNGGSINGTGNALNNILVGNGGYNVLTGLAGDDIMAGSGTLTNSGSTWTWANYNRDADSMVGGDGNDWYWVDNIGDVLVDSSGTDDEVISAIDWTLADGFESLYLLIGSTTALNGKGNAAANTLVGNALNNWLDGAGGADLMSGGAGDDTYVVDNAGDVVTEAANAGTDTIRSTISINLGQLTPYSLANVENLTLLGSAALNGSGNALHNVLIGNAGVNFLSGGAGNDTLDGGVGADNLTGGADNDTYVVDNAGDLVTELATEGTADLVEAWLTYTLAANVENLALKGANTLNGTGNTLANLMTGNEAANVLTGLDGHDTLDGGLGDDTLVGGAGDDTYRVDSVGDVLTEAAAAGTDTVETSVSWTLADNFEKLTLTGTAAVNGFGNGAANTLVGNSGNNILGGGGGADTLSGGAGSDTFVITDLLDTINDFSTSGDKLYITQSSGVVVGDGDTVVDGAVSVASTGFATTAELVVITNNVGGAITTTSAAAVIGNASASYAVGDTRLFAVDNGSQSALFLFTAANADNDVSAAELTLVTTLAGLGTGLTTTSVALGL</sequence>
<dbReference type="Gene3D" id="2.150.10.10">
    <property type="entry name" value="Serralysin-like metalloprotease, C-terminal"/>
    <property type="match status" value="9"/>
</dbReference>
<dbReference type="RefSeq" id="WP_163456870.1">
    <property type="nucleotide sequence ID" value="NZ_JAAGOH010000006.1"/>
</dbReference>
<dbReference type="InterPro" id="IPR001343">
    <property type="entry name" value="Hemolysn_Ca-bd"/>
</dbReference>
<dbReference type="EMBL" id="JAAGOH010000006">
    <property type="protein sequence ID" value="NDY91021.1"/>
    <property type="molecule type" value="Genomic_DNA"/>
</dbReference>
<evidence type="ECO:0000256" key="1">
    <source>
        <dbReference type="ARBA" id="ARBA00004613"/>
    </source>
</evidence>
<keyword evidence="5" id="KW-1185">Reference proteome</keyword>
<evidence type="ECO:0000313" key="4">
    <source>
        <dbReference type="EMBL" id="NDY91021.1"/>
    </source>
</evidence>
<feature type="region of interest" description="Disordered" evidence="3">
    <location>
        <begin position="1"/>
        <end position="23"/>
    </location>
</feature>
<evidence type="ECO:0000256" key="2">
    <source>
        <dbReference type="ARBA" id="ARBA00022525"/>
    </source>
</evidence>
<dbReference type="InterPro" id="IPR050557">
    <property type="entry name" value="RTX_toxin/Mannuronan_C5-epim"/>
</dbReference>
<evidence type="ECO:0000256" key="3">
    <source>
        <dbReference type="SAM" id="MobiDB-lite"/>
    </source>
</evidence>
<dbReference type="SUPFAM" id="SSF51120">
    <property type="entry name" value="beta-Roll"/>
    <property type="match status" value="12"/>
</dbReference>
<dbReference type="Proteomes" id="UP000484255">
    <property type="component" value="Unassembled WGS sequence"/>
</dbReference>
<gene>
    <name evidence="4" type="ORF">G3A44_07405</name>
</gene>
<dbReference type="PANTHER" id="PTHR38340:SF1">
    <property type="entry name" value="S-LAYER PROTEIN"/>
    <property type="match status" value="1"/>
</dbReference>
<dbReference type="InterPro" id="IPR018511">
    <property type="entry name" value="Hemolysin-typ_Ca-bd_CS"/>
</dbReference>
<dbReference type="PROSITE" id="PS00330">
    <property type="entry name" value="HEMOLYSIN_CALCIUM"/>
    <property type="match status" value="7"/>
</dbReference>
<dbReference type="Pfam" id="PF00353">
    <property type="entry name" value="HemolysinCabind"/>
    <property type="match status" value="18"/>
</dbReference>
<dbReference type="PANTHER" id="PTHR38340">
    <property type="entry name" value="S-LAYER PROTEIN"/>
    <property type="match status" value="1"/>
</dbReference>
<protein>
    <submittedName>
        <fullName evidence="4">Calcium-binding protein</fullName>
    </submittedName>
</protein>
<dbReference type="GO" id="GO:0005509">
    <property type="term" value="F:calcium ion binding"/>
    <property type="evidence" value="ECO:0007669"/>
    <property type="project" value="InterPro"/>
</dbReference>
<accession>A0A7C9TI50</accession>
<name>A0A7C9TI50_9BURK</name>
<comment type="subcellular location">
    <subcellularLocation>
        <location evidence="1">Secreted</location>
    </subcellularLocation>
</comment>
<organism evidence="4 5">
    <name type="scientific">Ideonella livida</name>
    <dbReference type="NCBI Taxonomy" id="2707176"/>
    <lineage>
        <taxon>Bacteria</taxon>
        <taxon>Pseudomonadati</taxon>
        <taxon>Pseudomonadota</taxon>
        <taxon>Betaproteobacteria</taxon>
        <taxon>Burkholderiales</taxon>
        <taxon>Sphaerotilaceae</taxon>
        <taxon>Ideonella</taxon>
    </lineage>
</organism>
<dbReference type="GO" id="GO:0005576">
    <property type="term" value="C:extracellular region"/>
    <property type="evidence" value="ECO:0007669"/>
    <property type="project" value="UniProtKB-SubCell"/>
</dbReference>
<reference evidence="4 5" key="1">
    <citation type="submission" date="2020-02" db="EMBL/GenBank/DDBJ databases">
        <title>Ideonella bacterium strain TBM-1.</title>
        <authorList>
            <person name="Chen W.-M."/>
        </authorList>
    </citation>
    <scope>NUCLEOTIDE SEQUENCE [LARGE SCALE GENOMIC DNA]</scope>
    <source>
        <strain evidence="4 5">TBM-1</strain>
    </source>
</reference>
<proteinExistence type="predicted"/>